<dbReference type="OrthoDB" id="4089936at2759"/>
<protein>
    <recommendedName>
        <fullName evidence="13">Oligopeptide transporter 2</fullName>
    </recommendedName>
</protein>
<keyword evidence="7 10" id="KW-1133">Transmembrane helix</keyword>
<dbReference type="EMBL" id="FQNF01000013">
    <property type="protein sequence ID" value="SGZ38893.1"/>
    <property type="molecule type" value="Genomic_DNA"/>
</dbReference>
<keyword evidence="8 10" id="KW-0472">Membrane</keyword>
<comment type="similarity">
    <text evidence="2">Belongs to the oligopeptide OPT transporter family.</text>
</comment>
<name>A0A1L0CJC6_9ASCO</name>
<feature type="compositionally biased region" description="Basic and acidic residues" evidence="9">
    <location>
        <begin position="18"/>
        <end position="37"/>
    </location>
</feature>
<dbReference type="InterPro" id="IPR004648">
    <property type="entry name" value="Oligpept_transpt"/>
</dbReference>
<dbReference type="NCBIfam" id="TIGR00728">
    <property type="entry name" value="OPT_sfam"/>
    <property type="match status" value="1"/>
</dbReference>
<dbReference type="InterPro" id="IPR004813">
    <property type="entry name" value="OPT"/>
</dbReference>
<keyword evidence="4 10" id="KW-0812">Transmembrane</keyword>
<reference evidence="12" key="1">
    <citation type="submission" date="2016-11" db="EMBL/GenBank/DDBJ databases">
        <authorList>
            <person name="Guldener U."/>
        </authorList>
    </citation>
    <scope>NUCLEOTIDE SEQUENCE [LARGE SCALE GENOMIC DNA]</scope>
</reference>
<evidence type="ECO:0000256" key="7">
    <source>
        <dbReference type="ARBA" id="ARBA00022989"/>
    </source>
</evidence>
<evidence type="ECO:0000313" key="11">
    <source>
        <dbReference type="EMBL" id="SGZ38893.1"/>
    </source>
</evidence>
<feature type="transmembrane region" description="Helical" evidence="10">
    <location>
        <begin position="257"/>
        <end position="277"/>
    </location>
</feature>
<evidence type="ECO:0000256" key="8">
    <source>
        <dbReference type="ARBA" id="ARBA00023136"/>
    </source>
</evidence>
<dbReference type="PANTHER" id="PTHR22601">
    <property type="entry name" value="ISP4 LIKE PROTEIN"/>
    <property type="match status" value="1"/>
</dbReference>
<evidence type="ECO:0000256" key="5">
    <source>
        <dbReference type="ARBA" id="ARBA00022856"/>
    </source>
</evidence>
<dbReference type="GO" id="GO:0035673">
    <property type="term" value="F:oligopeptide transmembrane transporter activity"/>
    <property type="evidence" value="ECO:0007669"/>
    <property type="project" value="InterPro"/>
</dbReference>
<keyword evidence="6" id="KW-0653">Protein transport</keyword>
<keyword evidence="5" id="KW-0571">Peptide transport</keyword>
<dbReference type="Proteomes" id="UP000183365">
    <property type="component" value="Unassembled WGS sequence"/>
</dbReference>
<sequence length="357" mass="40896">MSEEEQTPISNSDSCSKTSEKKSVEEKTIAENSEDKISADSKDIQHVDEINVHVVNSIKSFSDQQVWHLLKVLKYDDVDNLDELPPEVEFLGTRVHEITIEESLEIMKEAVDYHDNDPNISAEQYEEFNRYANEGVDPENEVDVFELKALAVLLRDHSPYPEVRAVCPPAMLDDPTIPIETFRAYFFALIWMIFAAGFNELFSHRLVTIAINTAVIQMFLYPMGTSWAKWIPCWGFTIKGKKYAINIEKPWTNKEQMFCTLIISICMSTFYSSSNILTQKIYYGSRVSFNYQFWFSLCIQFLGFGFAGILRKFVVYPAKAVWPTSLSTIALNNALLTPEDPNLKGLTRYQPCLHLIG</sequence>
<evidence type="ECO:0000256" key="4">
    <source>
        <dbReference type="ARBA" id="ARBA00022692"/>
    </source>
</evidence>
<accession>A0A1L0CJC6</accession>
<feature type="region of interest" description="Disordered" evidence="9">
    <location>
        <begin position="1"/>
        <end position="37"/>
    </location>
</feature>
<evidence type="ECO:0000256" key="2">
    <source>
        <dbReference type="ARBA" id="ARBA00008807"/>
    </source>
</evidence>
<evidence type="ECO:0000256" key="6">
    <source>
        <dbReference type="ARBA" id="ARBA00022927"/>
    </source>
</evidence>
<dbReference type="GO" id="GO:0015031">
    <property type="term" value="P:protein transport"/>
    <property type="evidence" value="ECO:0007669"/>
    <property type="project" value="UniProtKB-KW"/>
</dbReference>
<evidence type="ECO:0008006" key="13">
    <source>
        <dbReference type="Google" id="ProtNLM"/>
    </source>
</evidence>
<dbReference type="AlphaFoldDB" id="A0A1L0CJC6"/>
<comment type="subcellular location">
    <subcellularLocation>
        <location evidence="1">Membrane</location>
        <topology evidence="1">Multi-pass membrane protein</topology>
    </subcellularLocation>
</comment>
<evidence type="ECO:0000256" key="10">
    <source>
        <dbReference type="SAM" id="Phobius"/>
    </source>
</evidence>
<keyword evidence="12" id="KW-1185">Reference proteome</keyword>
<gene>
    <name evidence="11" type="ORF">HGUI_01093</name>
</gene>
<evidence type="ECO:0000256" key="1">
    <source>
        <dbReference type="ARBA" id="ARBA00004141"/>
    </source>
</evidence>
<evidence type="ECO:0000256" key="3">
    <source>
        <dbReference type="ARBA" id="ARBA00022448"/>
    </source>
</evidence>
<evidence type="ECO:0000313" key="12">
    <source>
        <dbReference type="Proteomes" id="UP000183365"/>
    </source>
</evidence>
<proteinExistence type="inferred from homology"/>
<feature type="transmembrane region" description="Helical" evidence="10">
    <location>
        <begin position="289"/>
        <end position="310"/>
    </location>
</feature>
<keyword evidence="3" id="KW-0813">Transport</keyword>
<feature type="transmembrane region" description="Helical" evidence="10">
    <location>
        <begin position="184"/>
        <end position="202"/>
    </location>
</feature>
<dbReference type="Pfam" id="PF03169">
    <property type="entry name" value="OPT"/>
    <property type="match status" value="1"/>
</dbReference>
<evidence type="ECO:0000256" key="9">
    <source>
        <dbReference type="SAM" id="MobiDB-lite"/>
    </source>
</evidence>
<organism evidence="11 12">
    <name type="scientific">Hanseniaspora guilliermondii</name>
    <dbReference type="NCBI Taxonomy" id="56406"/>
    <lineage>
        <taxon>Eukaryota</taxon>
        <taxon>Fungi</taxon>
        <taxon>Dikarya</taxon>
        <taxon>Ascomycota</taxon>
        <taxon>Saccharomycotina</taxon>
        <taxon>Saccharomycetes</taxon>
        <taxon>Saccharomycodales</taxon>
        <taxon>Saccharomycodaceae</taxon>
        <taxon>Hanseniaspora</taxon>
    </lineage>
</organism>
<dbReference type="VEuPathDB" id="FungiDB:HGUI_01093"/>
<dbReference type="GO" id="GO:0016020">
    <property type="term" value="C:membrane"/>
    <property type="evidence" value="ECO:0007669"/>
    <property type="project" value="UniProtKB-SubCell"/>
</dbReference>